<dbReference type="STRING" id="1805425.AUJ30_01475"/>
<protein>
    <submittedName>
        <fullName evidence="2">Uncharacterized protein</fullName>
    </submittedName>
</protein>
<keyword evidence="1" id="KW-0472">Membrane</keyword>
<accession>A0A1J4Y1T9</accession>
<dbReference type="Pfam" id="PF18895">
    <property type="entry name" value="T4SS_pilin"/>
    <property type="match status" value="1"/>
</dbReference>
<proteinExistence type="predicted"/>
<reference evidence="2 3" key="1">
    <citation type="journal article" date="2016" name="Environ. Microbiol.">
        <title>Genomic resolution of a cold subsurface aquifer community provides metabolic insights for novel microbes adapted to high CO concentrations.</title>
        <authorList>
            <person name="Probst A.J."/>
            <person name="Castelle C.J."/>
            <person name="Singh A."/>
            <person name="Brown C.T."/>
            <person name="Anantharaman K."/>
            <person name="Sharon I."/>
            <person name="Hug L.A."/>
            <person name="Burstein D."/>
            <person name="Emerson J.B."/>
            <person name="Thomas B.C."/>
            <person name="Banfield J.F."/>
        </authorList>
    </citation>
    <scope>NUCLEOTIDE SEQUENCE [LARGE SCALE GENOMIC DNA]</scope>
    <source>
        <strain evidence="2">CG1_02_39_135</strain>
    </source>
</reference>
<name>A0A1J4Y1T9_9BACT</name>
<dbReference type="Proteomes" id="UP000182693">
    <property type="component" value="Unassembled WGS sequence"/>
</dbReference>
<dbReference type="EMBL" id="MNWX01000026">
    <property type="protein sequence ID" value="OIO65174.1"/>
    <property type="molecule type" value="Genomic_DNA"/>
</dbReference>
<evidence type="ECO:0000256" key="1">
    <source>
        <dbReference type="SAM" id="Phobius"/>
    </source>
</evidence>
<evidence type="ECO:0000313" key="2">
    <source>
        <dbReference type="EMBL" id="OIO65174.1"/>
    </source>
</evidence>
<keyword evidence="1" id="KW-0812">Transmembrane</keyword>
<organism evidence="2 3">
    <name type="scientific">Candidatus Wolfebacteria bacterium CG1_02_39_135</name>
    <dbReference type="NCBI Taxonomy" id="1805425"/>
    <lineage>
        <taxon>Bacteria</taxon>
        <taxon>Candidatus Wolfeibacteriota</taxon>
    </lineage>
</organism>
<feature type="transmembrane region" description="Helical" evidence="1">
    <location>
        <begin position="104"/>
        <end position="126"/>
    </location>
</feature>
<sequence>MKKEIILKSVLIFSVIISLSGLLLGNIVFAQSSYDMDKAAKDLAEGSPIKEPGDIFRILAKIVQYTYTIFFIVAVVFIIVAAFNFLTSQGNPEKINSAKSQITWAIVAIAIALISVGAAQIIKAFITP</sequence>
<feature type="transmembrane region" description="Helical" evidence="1">
    <location>
        <begin position="62"/>
        <end position="83"/>
    </location>
</feature>
<keyword evidence="1" id="KW-1133">Transmembrane helix</keyword>
<dbReference type="AlphaFoldDB" id="A0A1J4Y1T9"/>
<comment type="caution">
    <text evidence="2">The sequence shown here is derived from an EMBL/GenBank/DDBJ whole genome shotgun (WGS) entry which is preliminary data.</text>
</comment>
<dbReference type="InterPro" id="IPR043993">
    <property type="entry name" value="T4SS_pilin"/>
</dbReference>
<evidence type="ECO:0000313" key="3">
    <source>
        <dbReference type="Proteomes" id="UP000182693"/>
    </source>
</evidence>
<gene>
    <name evidence="2" type="ORF">AUJ30_01475</name>
</gene>